<reference evidence="3" key="1">
    <citation type="submission" date="2022-08" db="EMBL/GenBank/DDBJ databases">
        <title>The genomic sequence of strain Paenibacillus sp. SCIV0701.</title>
        <authorList>
            <person name="Zhao H."/>
        </authorList>
    </citation>
    <scope>NUCLEOTIDE SEQUENCE</scope>
    <source>
        <strain evidence="3">SCIV0701</strain>
    </source>
</reference>
<dbReference type="InterPro" id="IPR013783">
    <property type="entry name" value="Ig-like_fold"/>
</dbReference>
<organism evidence="3 4">
    <name type="scientific">Paenibacillus soyae</name>
    <dbReference type="NCBI Taxonomy" id="2969249"/>
    <lineage>
        <taxon>Bacteria</taxon>
        <taxon>Bacillati</taxon>
        <taxon>Bacillota</taxon>
        <taxon>Bacilli</taxon>
        <taxon>Bacillales</taxon>
        <taxon>Paenibacillaceae</taxon>
        <taxon>Paenibacillus</taxon>
    </lineage>
</organism>
<sequence length="167" mass="17899">MIKRKRNQTIILAGTASLLLLGLLCGCTARTPSGADENGLHPHVTVEMSLPETFEIGRDAKFTLEAKKNGELLANADSAEFVFWPEGHKDAAVIVPAEEISPGEYAASYTVREEGVYVVQSRLRSAGEIIMPAKRFAIGPEAVDLLIQLEEAQKNDAPAAAGGGHHH</sequence>
<keyword evidence="4" id="KW-1185">Reference proteome</keyword>
<feature type="chain" id="PRO_5040945931" evidence="1">
    <location>
        <begin position="36"/>
        <end position="167"/>
    </location>
</feature>
<evidence type="ECO:0000313" key="4">
    <source>
        <dbReference type="Proteomes" id="UP001141950"/>
    </source>
</evidence>
<dbReference type="InterPro" id="IPR032693">
    <property type="entry name" value="YtkA-like_dom"/>
</dbReference>
<dbReference type="Proteomes" id="UP001141950">
    <property type="component" value="Unassembled WGS sequence"/>
</dbReference>
<feature type="domain" description="YtkA-like" evidence="2">
    <location>
        <begin position="44"/>
        <end position="120"/>
    </location>
</feature>
<dbReference type="Gene3D" id="2.60.40.10">
    <property type="entry name" value="Immunoglobulins"/>
    <property type="match status" value="1"/>
</dbReference>
<evidence type="ECO:0000313" key="3">
    <source>
        <dbReference type="EMBL" id="MCR2802754.1"/>
    </source>
</evidence>
<feature type="signal peptide" evidence="1">
    <location>
        <begin position="1"/>
        <end position="35"/>
    </location>
</feature>
<gene>
    <name evidence="3" type="ORF">NQZ67_02565</name>
</gene>
<comment type="caution">
    <text evidence="3">The sequence shown here is derived from an EMBL/GenBank/DDBJ whole genome shotgun (WGS) entry which is preliminary data.</text>
</comment>
<dbReference type="Pfam" id="PF13115">
    <property type="entry name" value="YtkA"/>
    <property type="match status" value="1"/>
</dbReference>
<accession>A0A9X2MMC4</accession>
<protein>
    <submittedName>
        <fullName evidence="3">FixH family protein</fullName>
    </submittedName>
</protein>
<dbReference type="AlphaFoldDB" id="A0A9X2MMC4"/>
<dbReference type="EMBL" id="JANIPJ010000002">
    <property type="protein sequence ID" value="MCR2802754.1"/>
    <property type="molecule type" value="Genomic_DNA"/>
</dbReference>
<proteinExistence type="predicted"/>
<dbReference type="RefSeq" id="WP_257442468.1">
    <property type="nucleotide sequence ID" value="NZ_JANIPJ010000002.1"/>
</dbReference>
<evidence type="ECO:0000259" key="2">
    <source>
        <dbReference type="Pfam" id="PF13115"/>
    </source>
</evidence>
<dbReference type="PROSITE" id="PS51257">
    <property type="entry name" value="PROKAR_LIPOPROTEIN"/>
    <property type="match status" value="1"/>
</dbReference>
<name>A0A9X2MMC4_9BACL</name>
<keyword evidence="1" id="KW-0732">Signal</keyword>
<evidence type="ECO:0000256" key="1">
    <source>
        <dbReference type="SAM" id="SignalP"/>
    </source>
</evidence>